<keyword evidence="15" id="KW-0479">Metal-binding</keyword>
<feature type="binding site" evidence="14">
    <location>
        <begin position="54"/>
        <end position="57"/>
    </location>
    <ligand>
        <name>GTP</name>
        <dbReference type="ChEBI" id="CHEBI:37565"/>
        <label>1</label>
    </ligand>
</feature>
<dbReference type="PANTHER" id="PTHR43185:SF1">
    <property type="entry name" value="FE(2+) TRANSPORTER FEOB"/>
    <property type="match status" value="1"/>
</dbReference>
<dbReference type="SUPFAM" id="SSF52540">
    <property type="entry name" value="P-loop containing nucleoside triphosphate hydrolases"/>
    <property type="match status" value="1"/>
</dbReference>
<dbReference type="InterPro" id="IPR005225">
    <property type="entry name" value="Small_GTP-bd"/>
</dbReference>
<dbReference type="InterPro" id="IPR011642">
    <property type="entry name" value="Gate_dom"/>
</dbReference>
<dbReference type="Gene3D" id="1.10.287.1770">
    <property type="match status" value="1"/>
</dbReference>
<evidence type="ECO:0000256" key="10">
    <source>
        <dbReference type="ARBA" id="ARBA00023065"/>
    </source>
</evidence>
<keyword evidence="15" id="KW-0460">Magnesium</keyword>
<dbReference type="GO" id="GO:0005886">
    <property type="term" value="C:plasma membrane"/>
    <property type="evidence" value="ECO:0007669"/>
    <property type="project" value="UniProtKB-SubCell"/>
</dbReference>
<keyword evidence="9 16" id="KW-0408">Iron</keyword>
<keyword evidence="11 14" id="KW-0342">GTP-binding</keyword>
<evidence type="ECO:0000256" key="6">
    <source>
        <dbReference type="ARBA" id="ARBA00022692"/>
    </source>
</evidence>
<feature type="transmembrane region" description="Helical" evidence="16">
    <location>
        <begin position="708"/>
        <end position="728"/>
    </location>
</feature>
<protein>
    <recommendedName>
        <fullName evidence="13 16">Ferrous iron transport protein B</fullName>
    </recommendedName>
</protein>
<dbReference type="InParanoid" id="D4H7P7"/>
<dbReference type="KEGG" id="dap:Dacet_1274"/>
<feature type="binding site" evidence="15">
    <location>
        <position position="23"/>
    </location>
    <ligand>
        <name>Mg(2+)</name>
        <dbReference type="ChEBI" id="CHEBI:18420"/>
        <label>2</label>
    </ligand>
</feature>
<evidence type="ECO:0000256" key="9">
    <source>
        <dbReference type="ARBA" id="ARBA00023004"/>
    </source>
</evidence>
<dbReference type="RefSeq" id="WP_013010568.1">
    <property type="nucleotide sequence ID" value="NC_013943.1"/>
</dbReference>
<keyword evidence="19" id="KW-1185">Reference proteome</keyword>
<feature type="binding site" evidence="14">
    <location>
        <begin position="114"/>
        <end position="117"/>
    </location>
    <ligand>
        <name>GTP</name>
        <dbReference type="ChEBI" id="CHEBI:37565"/>
        <label>1</label>
    </ligand>
</feature>
<keyword evidence="4 16" id="KW-0410">Iron transport</keyword>
<dbReference type="EMBL" id="CP001968">
    <property type="protein sequence ID" value="ADD68046.1"/>
    <property type="molecule type" value="Genomic_DNA"/>
</dbReference>
<dbReference type="NCBIfam" id="TIGR00437">
    <property type="entry name" value="feoB"/>
    <property type="match status" value="1"/>
</dbReference>
<dbReference type="InterPro" id="IPR011640">
    <property type="entry name" value="Fe2_transport_prot_B_C"/>
</dbReference>
<keyword evidence="10" id="KW-0406">Ion transport</keyword>
<dbReference type="FunCoup" id="D4H7P7">
    <property type="interactions" value="187"/>
</dbReference>
<feature type="transmembrane region" description="Helical" evidence="16">
    <location>
        <begin position="292"/>
        <end position="311"/>
    </location>
</feature>
<dbReference type="GO" id="GO:0015093">
    <property type="term" value="F:ferrous iron transmembrane transporter activity"/>
    <property type="evidence" value="ECO:0007669"/>
    <property type="project" value="UniProtKB-UniRule"/>
</dbReference>
<feature type="transmembrane region" description="Helical" evidence="16">
    <location>
        <begin position="676"/>
        <end position="696"/>
    </location>
</feature>
<dbReference type="Pfam" id="PF17910">
    <property type="entry name" value="FeoB_Cyto"/>
    <property type="match status" value="1"/>
</dbReference>
<comment type="similarity">
    <text evidence="16">Belongs to the TRAFAC class TrmE-Era-EngA-EngB-Septin-like GTPase superfamily. FeoB GTPase (TC 9.A.8) family.</text>
</comment>
<evidence type="ECO:0000259" key="17">
    <source>
        <dbReference type="PROSITE" id="PS51711"/>
    </source>
</evidence>
<sequence>MKNIAIAGNPNCGKTSLFNNITGANYHVANYPGVTVEKKEASVKHNGSVFNIVDLPGTYSLSPYSLEEVVARDYVVNEKPEVVVDVLDASNLERNLYMFVQFMELEVPVVLALNMVDVAKKRNIHIDVDLLAKKLGAPVVETVARENKGTGLLLDRIDDFINSGKPKPDFKISYGQDIDSTLDKMTPIVEKNDFLTDKYPARWVALKYLENDEQVHAQGALNMEVHKKLLDITDELNNHLRSTLKVTAENLIADYRYGFINSILKGVVVAEESNMDRLFLSDKIDKVLTNRLFGPLLMIAFLYGIYEVTFWASEFPVGWLETAFGWLSGIVDAGLNDGLLKSLIISGIIDGVGGVLGFAPLILFMFFAIAILEDSGYMARTAYMLDRVFRFFGLQGNSVVAYIVSGGIAGGCAVPGVMAARTIKGEKERLITILTAPFMPCGAKLPIYALIIAAFFQEHRSTIMLGITLISWLLALIVARILGAFVLKEHSSAFVMELPPYRMPTLKGLIIHAWERCWMYIRKAGTVILAISILLWVLMTFPGLNAEEEQAFESQIAAVEQNYTKDVLLEAGSDAEEVSEPASELRDKLATIDAEMAAMNIKESVAGKIGIALESVTKYAGFDWKTNIALVGGIAAKEVVVSALGTAYSLGEVDIEDSVPLAESLISKSGWTMANALSLLTFILLYSPCFVTVVAIAKETGSWKWASFTVVGYTLVAFLASIAVYQIIA</sequence>
<feature type="transmembrane region" description="Helical" evidence="16">
    <location>
        <begin position="347"/>
        <end position="372"/>
    </location>
</feature>
<comment type="subcellular location">
    <subcellularLocation>
        <location evidence="1 16">Cell inner membrane</location>
        <topology evidence="1 16">Multi-pass membrane protein</topology>
    </subcellularLocation>
</comment>
<dbReference type="Gene3D" id="3.40.50.300">
    <property type="entry name" value="P-loop containing nucleotide triphosphate hydrolases"/>
    <property type="match status" value="1"/>
</dbReference>
<dbReference type="PRINTS" id="PR00326">
    <property type="entry name" value="GTP1OBG"/>
</dbReference>
<organism evidence="18 19">
    <name type="scientific">Denitrovibrio acetiphilus (strain DSM 12809 / NBRC 114555 / N2460)</name>
    <dbReference type="NCBI Taxonomy" id="522772"/>
    <lineage>
        <taxon>Bacteria</taxon>
        <taxon>Pseudomonadati</taxon>
        <taxon>Deferribacterota</taxon>
        <taxon>Deferribacteres</taxon>
        <taxon>Deferribacterales</taxon>
        <taxon>Geovibrionaceae</taxon>
        <taxon>Denitrovibrio</taxon>
    </lineage>
</organism>
<evidence type="ECO:0000256" key="2">
    <source>
        <dbReference type="ARBA" id="ARBA00022448"/>
    </source>
</evidence>
<evidence type="ECO:0000313" key="18">
    <source>
        <dbReference type="EMBL" id="ADD68046.1"/>
    </source>
</evidence>
<keyword evidence="6 16" id="KW-0812">Transmembrane</keyword>
<evidence type="ECO:0000256" key="12">
    <source>
        <dbReference type="ARBA" id="ARBA00023136"/>
    </source>
</evidence>
<feature type="transmembrane region" description="Helical" evidence="16">
    <location>
        <begin position="524"/>
        <end position="544"/>
    </location>
</feature>
<evidence type="ECO:0000256" key="16">
    <source>
        <dbReference type="RuleBase" id="RU362098"/>
    </source>
</evidence>
<evidence type="ECO:0000256" key="14">
    <source>
        <dbReference type="PIRSR" id="PIRSR603373-1"/>
    </source>
</evidence>
<evidence type="ECO:0000256" key="15">
    <source>
        <dbReference type="PIRSR" id="PIRSR603373-2"/>
    </source>
</evidence>
<dbReference type="PROSITE" id="PS51711">
    <property type="entry name" value="G_FEOB"/>
    <property type="match status" value="1"/>
</dbReference>
<dbReference type="NCBIfam" id="TIGR00231">
    <property type="entry name" value="small_GTP"/>
    <property type="match status" value="1"/>
</dbReference>
<evidence type="ECO:0000256" key="4">
    <source>
        <dbReference type="ARBA" id="ARBA00022496"/>
    </source>
</evidence>
<feature type="binding site" evidence="15">
    <location>
        <position position="22"/>
    </location>
    <ligand>
        <name>Mg(2+)</name>
        <dbReference type="ChEBI" id="CHEBI:18420"/>
        <label>1</label>
    </ligand>
</feature>
<keyword evidence="5" id="KW-0997">Cell inner membrane</keyword>
<evidence type="ECO:0000256" key="5">
    <source>
        <dbReference type="ARBA" id="ARBA00022519"/>
    </source>
</evidence>
<keyword evidence="12 16" id="KW-0472">Membrane</keyword>
<keyword evidence="7 14" id="KW-0547">Nucleotide-binding</keyword>
<dbReference type="STRING" id="522772.Dacet_1274"/>
<dbReference type="HOGENOM" id="CLU_013350_3_0_0"/>
<evidence type="ECO:0000256" key="1">
    <source>
        <dbReference type="ARBA" id="ARBA00004429"/>
    </source>
</evidence>
<dbReference type="PANTHER" id="PTHR43185">
    <property type="entry name" value="FERROUS IRON TRANSPORT PROTEIN B"/>
    <property type="match status" value="1"/>
</dbReference>
<evidence type="ECO:0000256" key="13">
    <source>
        <dbReference type="NCBIfam" id="TIGR00437"/>
    </source>
</evidence>
<keyword evidence="3" id="KW-1003">Cell membrane</keyword>
<dbReference type="Pfam" id="PF02421">
    <property type="entry name" value="FeoB_N"/>
    <property type="match status" value="1"/>
</dbReference>
<accession>D4H7P7</accession>
<dbReference type="FunFam" id="3.40.50.300:FF:000426">
    <property type="entry name" value="Ferrous iron transport protein B"/>
    <property type="match status" value="1"/>
</dbReference>
<dbReference type="Proteomes" id="UP000002012">
    <property type="component" value="Chromosome"/>
</dbReference>
<feature type="binding site" evidence="15">
    <location>
        <position position="19"/>
    </location>
    <ligand>
        <name>Mg(2+)</name>
        <dbReference type="ChEBI" id="CHEBI:18420"/>
        <label>2</label>
    </ligand>
</feature>
<dbReference type="PaxDb" id="522772-Dacet_1274"/>
<reference evidence="18 19" key="1">
    <citation type="journal article" date="2010" name="Stand. Genomic Sci.">
        <title>Complete genome sequence of Denitrovibrio acetiphilus type strain (N2460).</title>
        <authorList>
            <person name="Kiss H."/>
            <person name="Lang E."/>
            <person name="Lapidus A."/>
            <person name="Copeland A."/>
            <person name="Nolan M."/>
            <person name="Glavina Del Rio T."/>
            <person name="Chen F."/>
            <person name="Lucas S."/>
            <person name="Tice H."/>
            <person name="Cheng J.F."/>
            <person name="Han C."/>
            <person name="Goodwin L."/>
            <person name="Pitluck S."/>
            <person name="Liolios K."/>
            <person name="Pati A."/>
            <person name="Ivanova N."/>
            <person name="Mavromatis K."/>
            <person name="Chen A."/>
            <person name="Palaniappan K."/>
            <person name="Land M."/>
            <person name="Hauser L."/>
            <person name="Chang Y.J."/>
            <person name="Jeffries C.D."/>
            <person name="Detter J.C."/>
            <person name="Brettin T."/>
            <person name="Spring S."/>
            <person name="Rohde M."/>
            <person name="Goker M."/>
            <person name="Woyke T."/>
            <person name="Bristow J."/>
            <person name="Eisen J.A."/>
            <person name="Markowitz V."/>
            <person name="Hugenholtz P."/>
            <person name="Kyrpides N.C."/>
            <person name="Klenk H.P."/>
        </authorList>
    </citation>
    <scope>NUCLEOTIDE SEQUENCE [LARGE SCALE GENOMIC DNA]</scope>
    <source>
        <strain evidence="19">DSM 12809 / NBRC 114555 / N2460</strain>
    </source>
</reference>
<keyword evidence="8 16" id="KW-1133">Transmembrane helix</keyword>
<gene>
    <name evidence="18" type="ordered locus">Dacet_1274</name>
</gene>
<evidence type="ECO:0000313" key="19">
    <source>
        <dbReference type="Proteomes" id="UP000002012"/>
    </source>
</evidence>
<dbReference type="GO" id="GO:0046872">
    <property type="term" value="F:metal ion binding"/>
    <property type="evidence" value="ECO:0007669"/>
    <property type="project" value="UniProtKB-KW"/>
</dbReference>
<dbReference type="eggNOG" id="COG0370">
    <property type="taxonomic scope" value="Bacteria"/>
</dbReference>
<feature type="transmembrane region" description="Helical" evidence="16">
    <location>
        <begin position="430"/>
        <end position="456"/>
    </location>
</feature>
<evidence type="ECO:0000256" key="3">
    <source>
        <dbReference type="ARBA" id="ARBA00022475"/>
    </source>
</evidence>
<evidence type="ECO:0000256" key="11">
    <source>
        <dbReference type="ARBA" id="ARBA00023134"/>
    </source>
</evidence>
<feature type="domain" description="FeoB-type G" evidence="17">
    <location>
        <begin position="1"/>
        <end position="163"/>
    </location>
</feature>
<dbReference type="InterPro" id="IPR006073">
    <property type="entry name" value="GTP-bd"/>
</dbReference>
<feature type="transmembrane region" description="Helical" evidence="16">
    <location>
        <begin position="392"/>
        <end position="418"/>
    </location>
</feature>
<dbReference type="InterPro" id="IPR050860">
    <property type="entry name" value="FeoB_GTPase"/>
</dbReference>
<feature type="binding site" evidence="14">
    <location>
        <begin position="8"/>
        <end position="15"/>
    </location>
    <ligand>
        <name>GTP</name>
        <dbReference type="ChEBI" id="CHEBI:37565"/>
        <label>1</label>
    </ligand>
</feature>
<dbReference type="InterPro" id="IPR003373">
    <property type="entry name" value="Fe2_transport_prot-B"/>
</dbReference>
<dbReference type="Pfam" id="PF07664">
    <property type="entry name" value="FeoB_C"/>
    <property type="match status" value="1"/>
</dbReference>
<feature type="binding site" evidence="14">
    <location>
        <begin position="33"/>
        <end position="37"/>
    </location>
    <ligand>
        <name>GTP</name>
        <dbReference type="ChEBI" id="CHEBI:37565"/>
        <label>1</label>
    </ligand>
</feature>
<dbReference type="InterPro" id="IPR030389">
    <property type="entry name" value="G_FEOB_dom"/>
</dbReference>
<name>D4H7P7_DENA2</name>
<dbReference type="AlphaFoldDB" id="D4H7P7"/>
<evidence type="ECO:0000256" key="8">
    <source>
        <dbReference type="ARBA" id="ARBA00022989"/>
    </source>
</evidence>
<dbReference type="InterPro" id="IPR027417">
    <property type="entry name" value="P-loop_NTPase"/>
</dbReference>
<comment type="function">
    <text evidence="16">Probable transporter of a GTP-driven Fe(2+) uptake system.</text>
</comment>
<evidence type="ECO:0000256" key="7">
    <source>
        <dbReference type="ARBA" id="ARBA00022741"/>
    </source>
</evidence>
<dbReference type="GO" id="GO:0005525">
    <property type="term" value="F:GTP binding"/>
    <property type="evidence" value="ECO:0007669"/>
    <property type="project" value="UniProtKB-KW"/>
</dbReference>
<dbReference type="CDD" id="cd01879">
    <property type="entry name" value="FeoB"/>
    <property type="match status" value="1"/>
</dbReference>
<dbReference type="Pfam" id="PF07670">
    <property type="entry name" value="Gate"/>
    <property type="match status" value="2"/>
</dbReference>
<keyword evidence="2 16" id="KW-0813">Transport</keyword>
<feature type="transmembrane region" description="Helical" evidence="16">
    <location>
        <begin position="462"/>
        <end position="487"/>
    </location>
</feature>
<proteinExistence type="inferred from homology"/>
<dbReference type="InterPro" id="IPR041069">
    <property type="entry name" value="FeoB_Cyto"/>
</dbReference>